<dbReference type="EMBL" id="JAIWYP010000001">
    <property type="protein sequence ID" value="KAH3885471.1"/>
    <property type="molecule type" value="Genomic_DNA"/>
</dbReference>
<dbReference type="Proteomes" id="UP000828390">
    <property type="component" value="Unassembled WGS sequence"/>
</dbReference>
<keyword evidence="2" id="KW-1185">Reference proteome</keyword>
<evidence type="ECO:0000313" key="1">
    <source>
        <dbReference type="EMBL" id="KAH3885471.1"/>
    </source>
</evidence>
<proteinExistence type="predicted"/>
<organism evidence="1 2">
    <name type="scientific">Dreissena polymorpha</name>
    <name type="common">Zebra mussel</name>
    <name type="synonym">Mytilus polymorpha</name>
    <dbReference type="NCBI Taxonomy" id="45954"/>
    <lineage>
        <taxon>Eukaryota</taxon>
        <taxon>Metazoa</taxon>
        <taxon>Spiralia</taxon>
        <taxon>Lophotrochozoa</taxon>
        <taxon>Mollusca</taxon>
        <taxon>Bivalvia</taxon>
        <taxon>Autobranchia</taxon>
        <taxon>Heteroconchia</taxon>
        <taxon>Euheterodonta</taxon>
        <taxon>Imparidentia</taxon>
        <taxon>Neoheterodontei</taxon>
        <taxon>Myida</taxon>
        <taxon>Dreissenoidea</taxon>
        <taxon>Dreissenidae</taxon>
        <taxon>Dreissena</taxon>
    </lineage>
</organism>
<evidence type="ECO:0000313" key="2">
    <source>
        <dbReference type="Proteomes" id="UP000828390"/>
    </source>
</evidence>
<dbReference type="AlphaFoldDB" id="A0A9D4MZN5"/>
<name>A0A9D4MZN5_DREPO</name>
<comment type="caution">
    <text evidence="1">The sequence shown here is derived from an EMBL/GenBank/DDBJ whole genome shotgun (WGS) entry which is preliminary data.</text>
</comment>
<sequence length="73" mass="8012">MLSSTTIIIIQEWTGKTDNTTNSQVMVRLACVYERDRAPFLSNSAAKPSDSIKREKKIAGFTANAGVKSRHGL</sequence>
<gene>
    <name evidence="1" type="ORF">DPMN_009465</name>
</gene>
<reference evidence="1" key="2">
    <citation type="submission" date="2020-11" db="EMBL/GenBank/DDBJ databases">
        <authorList>
            <person name="McCartney M.A."/>
            <person name="Auch B."/>
            <person name="Kono T."/>
            <person name="Mallez S."/>
            <person name="Becker A."/>
            <person name="Gohl D.M."/>
            <person name="Silverstein K.A.T."/>
            <person name="Koren S."/>
            <person name="Bechman K.B."/>
            <person name="Herman A."/>
            <person name="Abrahante J.E."/>
            <person name="Garbe J."/>
        </authorList>
    </citation>
    <scope>NUCLEOTIDE SEQUENCE</scope>
    <source>
        <strain evidence="1">Duluth1</strain>
        <tissue evidence="1">Whole animal</tissue>
    </source>
</reference>
<protein>
    <submittedName>
        <fullName evidence="1">Uncharacterized protein</fullName>
    </submittedName>
</protein>
<reference evidence="1" key="1">
    <citation type="journal article" date="2019" name="bioRxiv">
        <title>The Genome of the Zebra Mussel, Dreissena polymorpha: A Resource for Invasive Species Research.</title>
        <authorList>
            <person name="McCartney M.A."/>
            <person name="Auch B."/>
            <person name="Kono T."/>
            <person name="Mallez S."/>
            <person name="Zhang Y."/>
            <person name="Obille A."/>
            <person name="Becker A."/>
            <person name="Abrahante J.E."/>
            <person name="Garbe J."/>
            <person name="Badalamenti J.P."/>
            <person name="Herman A."/>
            <person name="Mangelson H."/>
            <person name="Liachko I."/>
            <person name="Sullivan S."/>
            <person name="Sone E.D."/>
            <person name="Koren S."/>
            <person name="Silverstein K.A.T."/>
            <person name="Beckman K.B."/>
            <person name="Gohl D.M."/>
        </authorList>
    </citation>
    <scope>NUCLEOTIDE SEQUENCE</scope>
    <source>
        <strain evidence="1">Duluth1</strain>
        <tissue evidence="1">Whole animal</tissue>
    </source>
</reference>
<accession>A0A9D4MZN5</accession>